<sequence length="241" mass="28669">MKFINLIIICCFVIIVTADSSNWKQDPDLINFIEIYKSWRLYAKSSETINDGRIFNTVKFSNHLQEIITKNFDLDSKKISYLQDQTEKIIINNHILAYLDVKIIRNQITCDEHLKIVIDLENKFEIDYDRLHITFIQCSNSLKHFLKNKTVRNQINLVDSRGLTPLEIFQNKLYEKKIRIKNLLSDLNNIKHNSDITCCMTQTINEEIITMTRSLYNIEEMIEILKSHKNFLNLENLIYFW</sequence>
<protein>
    <submittedName>
        <fullName evidence="1">Uncharacterized protein</fullName>
    </submittedName>
</protein>
<evidence type="ECO:0000313" key="1">
    <source>
        <dbReference type="EMBL" id="BCS83248.1"/>
    </source>
</evidence>
<reference evidence="1 2" key="1">
    <citation type="submission" date="2021-02" db="EMBL/GenBank/DDBJ databases">
        <title>Cotonvirus japonicus, which uses Golgi apparatus of host cells for its virion factory, phylogenetically links tailed tupanvirus and icosahedral mimivirus.</title>
        <authorList>
            <person name="Takahashi H."/>
            <person name="Fukaya S."/>
            <person name="Song C."/>
            <person name="Murata K."/>
            <person name="Takemura M."/>
        </authorList>
    </citation>
    <scope>NUCLEOTIDE SEQUENCE [LARGE SCALE GENOMIC DNA]</scope>
</reference>
<dbReference type="EMBL" id="AP024483">
    <property type="protein sequence ID" value="BCS83248.1"/>
    <property type="molecule type" value="Genomic_DNA"/>
</dbReference>
<dbReference type="RefSeq" id="YP_010841856.1">
    <property type="nucleotide sequence ID" value="NC_079139.1"/>
</dbReference>
<evidence type="ECO:0000313" key="2">
    <source>
        <dbReference type="Proteomes" id="UP001321479"/>
    </source>
</evidence>
<proteinExistence type="predicted"/>
<dbReference type="GeneID" id="80558453"/>
<name>A0ABM7NSV0_9VIRU</name>
<accession>A0ABM7NSV0</accession>
<organism evidence="1 2">
    <name type="scientific">Cotonvirus japonicus</name>
    <dbReference type="NCBI Taxonomy" id="2811091"/>
    <lineage>
        <taxon>Viruses</taxon>
        <taxon>Varidnaviria</taxon>
        <taxon>Bamfordvirae</taxon>
        <taxon>Nucleocytoviricota</taxon>
        <taxon>Megaviricetes</taxon>
        <taxon>Imitervirales</taxon>
        <taxon>Mimiviridae</taxon>
        <taxon>Megamimivirinae</taxon>
        <taxon>Cotonvirus</taxon>
        <taxon>Cotonvirus japonicum</taxon>
    </lineage>
</organism>
<keyword evidence="2" id="KW-1185">Reference proteome</keyword>
<dbReference type="Proteomes" id="UP001321479">
    <property type="component" value="Segment"/>
</dbReference>